<keyword evidence="4" id="KW-0288">FMN</keyword>
<keyword evidence="7" id="KW-1185">Reference proteome</keyword>
<organism evidence="6 7">
    <name type="scientific">Clostridium tyrobutyricum DIVETGP</name>
    <dbReference type="NCBI Taxonomy" id="1408889"/>
    <lineage>
        <taxon>Bacteria</taxon>
        <taxon>Bacillati</taxon>
        <taxon>Bacillota</taxon>
        <taxon>Clostridia</taxon>
        <taxon>Eubacteriales</taxon>
        <taxon>Clostridiaceae</taxon>
        <taxon>Clostridium</taxon>
    </lineage>
</organism>
<evidence type="ECO:0000256" key="4">
    <source>
        <dbReference type="ARBA" id="ARBA00022643"/>
    </source>
</evidence>
<dbReference type="Proteomes" id="UP000019482">
    <property type="component" value="Unassembled WGS sequence"/>
</dbReference>
<dbReference type="PANTHER" id="PTHR32332">
    <property type="entry name" value="2-NITROPROPANE DIOXYGENASE"/>
    <property type="match status" value="1"/>
</dbReference>
<dbReference type="OrthoDB" id="9778912at2"/>
<keyword evidence="3" id="KW-0285">Flavoprotein</keyword>
<dbReference type="InterPro" id="IPR004136">
    <property type="entry name" value="NMO"/>
</dbReference>
<dbReference type="InterPro" id="IPR013785">
    <property type="entry name" value="Aldolase_TIM"/>
</dbReference>
<dbReference type="EMBL" id="CBXI010000037">
    <property type="protein sequence ID" value="CDL91962.1"/>
    <property type="molecule type" value="Genomic_DNA"/>
</dbReference>
<comment type="function">
    <text evidence="1">Nitronate monooxygenase that uses molecular oxygen to catalyze the oxidative denitrification of alkyl nitronates. Acts on propionate 3-nitronate (P3N), the presumed physiological substrate. Probably functions in the detoxification of P3N, a metabolic poison produced by plants and fungi as a defense mechanism.</text>
</comment>
<dbReference type="CDD" id="cd04730">
    <property type="entry name" value="NPD_like"/>
    <property type="match status" value="1"/>
</dbReference>
<dbReference type="PANTHER" id="PTHR32332:SF18">
    <property type="entry name" value="2-NITROPROPANE DIOXYGENASE"/>
    <property type="match status" value="1"/>
</dbReference>
<proteinExistence type="predicted"/>
<dbReference type="Gene3D" id="3.20.20.70">
    <property type="entry name" value="Aldolase class I"/>
    <property type="match status" value="1"/>
</dbReference>
<evidence type="ECO:0000256" key="1">
    <source>
        <dbReference type="ARBA" id="ARBA00003535"/>
    </source>
</evidence>
<evidence type="ECO:0000313" key="7">
    <source>
        <dbReference type="Proteomes" id="UP000019482"/>
    </source>
</evidence>
<name>W6NIV1_CLOTY</name>
<gene>
    <name evidence="6" type="ORF">CTDIVETGP_2032</name>
</gene>
<dbReference type="SUPFAM" id="SSF51412">
    <property type="entry name" value="Inosine monophosphate dehydrogenase (IMPDH)"/>
    <property type="match status" value="1"/>
</dbReference>
<dbReference type="GeneID" id="29420075"/>
<dbReference type="RefSeq" id="WP_017751430.1">
    <property type="nucleotide sequence ID" value="NZ_CBXI010000037.1"/>
</dbReference>
<protein>
    <recommendedName>
        <fullName evidence="2">Probable nitronate monooxygenase</fullName>
    </recommendedName>
</protein>
<evidence type="ECO:0000256" key="5">
    <source>
        <dbReference type="ARBA" id="ARBA00023002"/>
    </source>
</evidence>
<evidence type="ECO:0000256" key="2">
    <source>
        <dbReference type="ARBA" id="ARBA00013457"/>
    </source>
</evidence>
<reference evidence="6 7" key="1">
    <citation type="journal article" date="2015" name="Genome Announc.">
        <title>Draft Genome Sequence of Clostridium tyrobutyricum Strain DIVETGP, Isolated from Cow's Milk for Grana Padano Production.</title>
        <authorList>
            <person name="Soggiu A."/>
            <person name="Piras C."/>
            <person name="Gaiarsa S."/>
            <person name="Sassera D."/>
            <person name="Roncada P."/>
            <person name="Bendixen E."/>
            <person name="Brasca M."/>
            <person name="Bonizzi L."/>
        </authorList>
    </citation>
    <scope>NUCLEOTIDE SEQUENCE [LARGE SCALE GENOMIC DNA]</scope>
    <source>
        <strain evidence="6 7">DIVETGP</strain>
    </source>
</reference>
<sequence length="358" mass="38939">MRLPPLIIGDLKADVPIIQGGMGVGISGYRLAQAVANEGGIGVISGVQIGYREPDFETNTKDANVRAIRKELRKAREMSPKGILGVNIMVAVSDYDEMVKACIEEKADIIISGAGLPLTLPKLVEGSSIKIAPIVSSGKAASLMIRHWFKKYSRLPDLVVVEGPKAGGHLGFHLEQLTSGKETLENIIPDVIKVVKSFEEKYNKKIPVAAAGGIFTGTDIAHFLKMGASAVQMGTRFAATEECDADIAYKNAYVNAQEKDIKIIKSPVGLPGRAIKNKFIKKAEDHRIAPVKCYKCLKKCNPKDTPYCISRALINAVKGNLDEALIFVGSNAYRVDRIMKVKELMEELISEAEKAYIN</sequence>
<dbReference type="GO" id="GO:0018580">
    <property type="term" value="F:nitronate monooxygenase activity"/>
    <property type="evidence" value="ECO:0007669"/>
    <property type="project" value="InterPro"/>
</dbReference>
<dbReference type="AlphaFoldDB" id="W6NIV1"/>
<evidence type="ECO:0000256" key="3">
    <source>
        <dbReference type="ARBA" id="ARBA00022630"/>
    </source>
</evidence>
<comment type="caution">
    <text evidence="6">The sequence shown here is derived from an EMBL/GenBank/DDBJ whole genome shotgun (WGS) entry which is preliminary data.</text>
</comment>
<dbReference type="Pfam" id="PF03060">
    <property type="entry name" value="NMO"/>
    <property type="match status" value="1"/>
</dbReference>
<keyword evidence="5 6" id="KW-0560">Oxidoreductase</keyword>
<accession>W6NIV1</accession>
<evidence type="ECO:0000313" key="6">
    <source>
        <dbReference type="EMBL" id="CDL91962.1"/>
    </source>
</evidence>